<feature type="transmembrane region" description="Helical" evidence="6">
    <location>
        <begin position="48"/>
        <end position="71"/>
    </location>
</feature>
<protein>
    <submittedName>
        <fullName evidence="8">Cytochrome C biogenesis protein</fullName>
    </submittedName>
</protein>
<dbReference type="Proteomes" id="UP000236584">
    <property type="component" value="Chromosome"/>
</dbReference>
<dbReference type="RefSeq" id="WP_103424411.1">
    <property type="nucleotide sequence ID" value="NZ_CP026309.1"/>
</dbReference>
<keyword evidence="9" id="KW-1185">Reference proteome</keyword>
<evidence type="ECO:0000256" key="1">
    <source>
        <dbReference type="ARBA" id="ARBA00004141"/>
    </source>
</evidence>
<dbReference type="GO" id="GO:0017004">
    <property type="term" value="P:cytochrome complex assembly"/>
    <property type="evidence" value="ECO:0007669"/>
    <property type="project" value="InterPro"/>
</dbReference>
<keyword evidence="4 6" id="KW-1133">Transmembrane helix</keyword>
<evidence type="ECO:0000313" key="8">
    <source>
        <dbReference type="EMBL" id="AUV80750.1"/>
    </source>
</evidence>
<feature type="domain" description="Cytochrome C biogenesis protein transmembrane" evidence="7">
    <location>
        <begin position="6"/>
        <end position="213"/>
    </location>
</feature>
<comment type="similarity">
    <text evidence="2">Belongs to the DsbD family.</text>
</comment>
<evidence type="ECO:0000256" key="2">
    <source>
        <dbReference type="ARBA" id="ARBA00006143"/>
    </source>
</evidence>
<dbReference type="GO" id="GO:0016020">
    <property type="term" value="C:membrane"/>
    <property type="evidence" value="ECO:0007669"/>
    <property type="project" value="UniProtKB-SubCell"/>
</dbReference>
<keyword evidence="3 6" id="KW-0812">Transmembrane</keyword>
<accession>A0A2I8VFP0</accession>
<evidence type="ECO:0000313" key="9">
    <source>
        <dbReference type="Proteomes" id="UP000236584"/>
    </source>
</evidence>
<evidence type="ECO:0000259" key="7">
    <source>
        <dbReference type="Pfam" id="PF02683"/>
    </source>
</evidence>
<reference evidence="8 9" key="1">
    <citation type="submission" date="2018-01" db="EMBL/GenBank/DDBJ databases">
        <title>Complete genome sequence of Salinigranum rubrum GX10T, an extremely halophilic archaeon isolated from a marine solar saltern.</title>
        <authorList>
            <person name="Han S."/>
        </authorList>
    </citation>
    <scope>NUCLEOTIDE SEQUENCE [LARGE SCALE GENOMIC DNA]</scope>
    <source>
        <strain evidence="8 9">GX10</strain>
    </source>
</reference>
<dbReference type="EMBL" id="CP026309">
    <property type="protein sequence ID" value="AUV80750.1"/>
    <property type="molecule type" value="Genomic_DNA"/>
</dbReference>
<dbReference type="KEGG" id="srub:C2R22_03010"/>
<sequence length="222" mass="23218">MATAAQLGSSFALGLATPLTAVCVLPLYPSFLAYLSNQRETRLSISRLGVLVAAGVLSFMLALGLVFTTLLESSLTRVVGVVSPVAFGLLAVGSLLLLADVEFAHRFPAVEPPQTAHPVASAFGYGFFFGAIVVPCNPGFIAVFFVRAFLFTDPVGSLLHFLAFGCGIAAPLVALATVSDRWQSRVLSALTGHRSLVNRVTGAVMLAVAVYYLVVVFGVGPL</sequence>
<dbReference type="Pfam" id="PF02683">
    <property type="entry name" value="DsbD_TM"/>
    <property type="match status" value="1"/>
</dbReference>
<dbReference type="InterPro" id="IPR003834">
    <property type="entry name" value="Cyt_c_assmbl_TM_dom"/>
</dbReference>
<dbReference type="InterPro" id="IPR051790">
    <property type="entry name" value="Cytochrome_c-biogenesis_DsbD"/>
</dbReference>
<feature type="transmembrane region" description="Helical" evidence="6">
    <location>
        <begin position="77"/>
        <end position="101"/>
    </location>
</feature>
<dbReference type="PANTHER" id="PTHR31272:SF9">
    <property type="entry name" value="BLL1027 PROTEIN"/>
    <property type="match status" value="1"/>
</dbReference>
<dbReference type="PANTHER" id="PTHR31272">
    <property type="entry name" value="CYTOCHROME C-TYPE BIOGENESIS PROTEIN HI_1454-RELATED"/>
    <property type="match status" value="1"/>
</dbReference>
<proteinExistence type="inferred from homology"/>
<feature type="transmembrane region" description="Helical" evidence="6">
    <location>
        <begin position="12"/>
        <end position="36"/>
    </location>
</feature>
<dbReference type="GeneID" id="35591025"/>
<dbReference type="AlphaFoldDB" id="A0A2I8VFP0"/>
<feature type="transmembrane region" description="Helical" evidence="6">
    <location>
        <begin position="200"/>
        <end position="220"/>
    </location>
</feature>
<evidence type="ECO:0000256" key="5">
    <source>
        <dbReference type="ARBA" id="ARBA00023136"/>
    </source>
</evidence>
<keyword evidence="5 6" id="KW-0472">Membrane</keyword>
<feature type="transmembrane region" description="Helical" evidence="6">
    <location>
        <begin position="158"/>
        <end position="179"/>
    </location>
</feature>
<organism evidence="8 9">
    <name type="scientific">Salinigranum rubrum</name>
    <dbReference type="NCBI Taxonomy" id="755307"/>
    <lineage>
        <taxon>Archaea</taxon>
        <taxon>Methanobacteriati</taxon>
        <taxon>Methanobacteriota</taxon>
        <taxon>Stenosarchaea group</taxon>
        <taxon>Halobacteria</taxon>
        <taxon>Halobacteriales</taxon>
        <taxon>Haloferacaceae</taxon>
        <taxon>Salinigranum</taxon>
    </lineage>
</organism>
<feature type="transmembrane region" description="Helical" evidence="6">
    <location>
        <begin position="122"/>
        <end position="146"/>
    </location>
</feature>
<evidence type="ECO:0000256" key="6">
    <source>
        <dbReference type="SAM" id="Phobius"/>
    </source>
</evidence>
<gene>
    <name evidence="8" type="ORF">C2R22_03010</name>
</gene>
<dbReference type="OrthoDB" id="342589at2157"/>
<evidence type="ECO:0000256" key="3">
    <source>
        <dbReference type="ARBA" id="ARBA00022692"/>
    </source>
</evidence>
<comment type="subcellular location">
    <subcellularLocation>
        <location evidence="1">Membrane</location>
        <topology evidence="1">Multi-pass membrane protein</topology>
    </subcellularLocation>
</comment>
<evidence type="ECO:0000256" key="4">
    <source>
        <dbReference type="ARBA" id="ARBA00022989"/>
    </source>
</evidence>
<name>A0A2I8VFP0_9EURY</name>